<dbReference type="SUPFAM" id="SSF109604">
    <property type="entry name" value="HD-domain/PDEase-like"/>
    <property type="match status" value="1"/>
</dbReference>
<sequence length="177" mass="20986">MTTVMMDICQRITSLLPGGNPDWMQQIENYYNESTRYYHTLDHVCCMFKQMDRVLDKLEDTEAVSWAIVFHDIIYDPEKSNNELKSAQLFQTFAVECLNHWSKDRVQKVVDWILATQSHTVPDEHCSDLLFFLDLDLQVLGWPEADYDMYSNQIRKEYSFVPEDVFNQKRPQVMIIT</sequence>
<evidence type="ECO:0000313" key="2">
    <source>
        <dbReference type="Proteomes" id="UP000230750"/>
    </source>
</evidence>
<organism evidence="1 2">
    <name type="scientific">Stichopus japonicus</name>
    <name type="common">Sea cucumber</name>
    <dbReference type="NCBI Taxonomy" id="307972"/>
    <lineage>
        <taxon>Eukaryota</taxon>
        <taxon>Metazoa</taxon>
        <taxon>Echinodermata</taxon>
        <taxon>Eleutherozoa</taxon>
        <taxon>Echinozoa</taxon>
        <taxon>Holothuroidea</taxon>
        <taxon>Aspidochirotacea</taxon>
        <taxon>Aspidochirotida</taxon>
        <taxon>Stichopodidae</taxon>
        <taxon>Apostichopus</taxon>
    </lineage>
</organism>
<protein>
    <recommendedName>
        <fullName evidence="3">Metal-dependent HD superfamily phosphohydrolase</fullName>
    </recommendedName>
</protein>
<reference evidence="1 2" key="1">
    <citation type="journal article" date="2017" name="PLoS Biol.">
        <title>The sea cucumber genome provides insights into morphological evolution and visceral regeneration.</title>
        <authorList>
            <person name="Zhang X."/>
            <person name="Sun L."/>
            <person name="Yuan J."/>
            <person name="Sun Y."/>
            <person name="Gao Y."/>
            <person name="Zhang L."/>
            <person name="Li S."/>
            <person name="Dai H."/>
            <person name="Hamel J.F."/>
            <person name="Liu C."/>
            <person name="Yu Y."/>
            <person name="Liu S."/>
            <person name="Lin W."/>
            <person name="Guo K."/>
            <person name="Jin S."/>
            <person name="Xu P."/>
            <person name="Storey K.B."/>
            <person name="Huan P."/>
            <person name="Zhang T."/>
            <person name="Zhou Y."/>
            <person name="Zhang J."/>
            <person name="Lin C."/>
            <person name="Li X."/>
            <person name="Xing L."/>
            <person name="Huo D."/>
            <person name="Sun M."/>
            <person name="Wang L."/>
            <person name="Mercier A."/>
            <person name="Li F."/>
            <person name="Yang H."/>
            <person name="Xiang J."/>
        </authorList>
    </citation>
    <scope>NUCLEOTIDE SEQUENCE [LARGE SCALE GENOMIC DNA]</scope>
    <source>
        <strain evidence="1">Shaxun</strain>
        <tissue evidence="1">Muscle</tissue>
    </source>
</reference>
<dbReference type="OrthoDB" id="330671at2759"/>
<proteinExistence type="predicted"/>
<dbReference type="PANTHER" id="PTHR21174:SF0">
    <property type="entry name" value="HD PHOSPHOHYDROLASE FAMILY PROTEIN-RELATED"/>
    <property type="match status" value="1"/>
</dbReference>
<dbReference type="AlphaFoldDB" id="A0A2G8K0L4"/>
<accession>A0A2G8K0L4</accession>
<dbReference type="PIRSF" id="PIRSF035170">
    <property type="entry name" value="HD_phosphohydro"/>
    <property type="match status" value="1"/>
</dbReference>
<evidence type="ECO:0008006" key="3">
    <source>
        <dbReference type="Google" id="ProtNLM"/>
    </source>
</evidence>
<comment type="caution">
    <text evidence="1">The sequence shown here is derived from an EMBL/GenBank/DDBJ whole genome shotgun (WGS) entry which is preliminary data.</text>
</comment>
<dbReference type="Proteomes" id="UP000230750">
    <property type="component" value="Unassembled WGS sequence"/>
</dbReference>
<keyword evidence="2" id="KW-1185">Reference proteome</keyword>
<gene>
    <name evidence="1" type="ORF">BSL78_21639</name>
</gene>
<dbReference type="InterPro" id="IPR009218">
    <property type="entry name" value="HD_phosphohydro"/>
</dbReference>
<evidence type="ECO:0000313" key="1">
    <source>
        <dbReference type="EMBL" id="PIK41509.1"/>
    </source>
</evidence>
<dbReference type="Gene3D" id="1.10.3210.10">
    <property type="entry name" value="Hypothetical protein af1432"/>
    <property type="match status" value="1"/>
</dbReference>
<dbReference type="PANTHER" id="PTHR21174">
    <property type="match status" value="1"/>
</dbReference>
<name>A0A2G8K0L4_STIJA</name>
<dbReference type="EMBL" id="MRZV01001013">
    <property type="protein sequence ID" value="PIK41509.1"/>
    <property type="molecule type" value="Genomic_DNA"/>
</dbReference>